<dbReference type="Proteomes" id="UP000249130">
    <property type="component" value="Unassembled WGS sequence"/>
</dbReference>
<keyword evidence="2 5" id="KW-0812">Transmembrane</keyword>
<feature type="transmembrane region" description="Helical" evidence="5">
    <location>
        <begin position="34"/>
        <end position="53"/>
    </location>
</feature>
<keyword evidence="4 5" id="KW-0472">Membrane</keyword>
<dbReference type="PANTHER" id="PTHR37422">
    <property type="entry name" value="TEICHURONIC ACID BIOSYNTHESIS PROTEIN TUAE"/>
    <property type="match status" value="1"/>
</dbReference>
<feature type="transmembrane region" description="Helical" evidence="5">
    <location>
        <begin position="436"/>
        <end position="455"/>
    </location>
</feature>
<dbReference type="Pfam" id="PF04932">
    <property type="entry name" value="Wzy_C"/>
    <property type="match status" value="1"/>
</dbReference>
<keyword evidence="8" id="KW-1185">Reference proteome</keyword>
<keyword evidence="7" id="KW-0436">Ligase</keyword>
<protein>
    <submittedName>
        <fullName evidence="7">Ligase</fullName>
    </submittedName>
</protein>
<feature type="transmembrane region" description="Helical" evidence="5">
    <location>
        <begin position="412"/>
        <end position="430"/>
    </location>
</feature>
<evidence type="ECO:0000256" key="2">
    <source>
        <dbReference type="ARBA" id="ARBA00022692"/>
    </source>
</evidence>
<feature type="transmembrane region" description="Helical" evidence="5">
    <location>
        <begin position="150"/>
        <end position="167"/>
    </location>
</feature>
<sequence>MSVARSHWFTDRIAFWALAAAVGGAPLPFGSRDTSVVAVWCGLLGIGLVFAPLRHLRRPHLWMLGVIGLLVASYAVVLHEQLSTTPWIAAFHPVWAHAEQILAAPVQPAVSIVRYEPFFAVGAPLANILALSLGLIVGTDRGNARAILKTVAWAGVVHAVYGLYAMVADPMTILGHERPAYIGNLTGTFINRNTAATYFGSVSIVWFLMVLEQARKLVPEEQVSWARFWTVLSTDDASRHALLVPFAMLFLCLTATFLTVSRAGTMLTVFVLALTFAIHFRRRVRASRGLLFVGAAAAVATMIFLLFGGGVGSRFEAEGLSDGGRTAAWASTLKIISDQPWFGTGLGTFAWAFPAYRGETVSMWGVWDMAHSTPLELASEVGVPLALLLGLFWCGALLVLVRGAIMRRRDRLIPLTAFGVGLLGILHSTVDFSLQVPGYGIVAFGLVGIGLAHAVRTAPPQQQGHKFIRHN</sequence>
<reference evidence="7 8" key="1">
    <citation type="submission" date="2017-07" db="EMBL/GenBank/DDBJ databases">
        <title>Draft Genome Sequences of Select Purple Nonsulfur Bacteria.</title>
        <authorList>
            <person name="Lasarre B."/>
            <person name="Mckinlay J.B."/>
        </authorList>
    </citation>
    <scope>NUCLEOTIDE SEQUENCE [LARGE SCALE GENOMIC DNA]</scope>
    <source>
        <strain evidence="7 8">DSM 5909</strain>
    </source>
</reference>
<evidence type="ECO:0000259" key="6">
    <source>
        <dbReference type="Pfam" id="PF04932"/>
    </source>
</evidence>
<feature type="transmembrane region" description="Helical" evidence="5">
    <location>
        <begin position="118"/>
        <end position="138"/>
    </location>
</feature>
<comment type="caution">
    <text evidence="7">The sequence shown here is derived from an EMBL/GenBank/DDBJ whole genome shotgun (WGS) entry which is preliminary data.</text>
</comment>
<dbReference type="PANTHER" id="PTHR37422:SF23">
    <property type="entry name" value="TEICHURONIC ACID BIOSYNTHESIS PROTEIN TUAE"/>
    <property type="match status" value="1"/>
</dbReference>
<evidence type="ECO:0000256" key="4">
    <source>
        <dbReference type="ARBA" id="ARBA00023136"/>
    </source>
</evidence>
<proteinExistence type="predicted"/>
<feature type="transmembrane region" description="Helical" evidence="5">
    <location>
        <begin position="241"/>
        <end position="258"/>
    </location>
</feature>
<feature type="transmembrane region" description="Helical" evidence="5">
    <location>
        <begin position="264"/>
        <end position="280"/>
    </location>
</feature>
<name>A0A327L136_9BRAD</name>
<evidence type="ECO:0000313" key="8">
    <source>
        <dbReference type="Proteomes" id="UP000249130"/>
    </source>
</evidence>
<feature type="transmembrane region" description="Helical" evidence="5">
    <location>
        <begin position="195"/>
        <end position="211"/>
    </location>
</feature>
<feature type="domain" description="O-antigen ligase-related" evidence="6">
    <location>
        <begin position="248"/>
        <end position="389"/>
    </location>
</feature>
<accession>A0A327L136</accession>
<evidence type="ECO:0000313" key="7">
    <source>
        <dbReference type="EMBL" id="RAI43665.1"/>
    </source>
</evidence>
<feature type="transmembrane region" description="Helical" evidence="5">
    <location>
        <begin position="289"/>
        <end position="311"/>
    </location>
</feature>
<evidence type="ECO:0000256" key="1">
    <source>
        <dbReference type="ARBA" id="ARBA00004141"/>
    </source>
</evidence>
<dbReference type="InterPro" id="IPR051533">
    <property type="entry name" value="WaaL-like"/>
</dbReference>
<keyword evidence="3 5" id="KW-1133">Transmembrane helix</keyword>
<evidence type="ECO:0000256" key="5">
    <source>
        <dbReference type="SAM" id="Phobius"/>
    </source>
</evidence>
<dbReference type="RefSeq" id="WP_111419494.1">
    <property type="nucleotide sequence ID" value="NZ_NPEX01000077.1"/>
</dbReference>
<dbReference type="InterPro" id="IPR007016">
    <property type="entry name" value="O-antigen_ligase-rel_domated"/>
</dbReference>
<dbReference type="AlphaFoldDB" id="A0A327L136"/>
<dbReference type="GO" id="GO:0016874">
    <property type="term" value="F:ligase activity"/>
    <property type="evidence" value="ECO:0007669"/>
    <property type="project" value="UniProtKB-KW"/>
</dbReference>
<dbReference type="OrthoDB" id="4391260at2"/>
<dbReference type="EMBL" id="NPEX01000077">
    <property type="protein sequence ID" value="RAI43665.1"/>
    <property type="molecule type" value="Genomic_DNA"/>
</dbReference>
<comment type="subcellular location">
    <subcellularLocation>
        <location evidence="1">Membrane</location>
        <topology evidence="1">Multi-pass membrane protein</topology>
    </subcellularLocation>
</comment>
<organism evidence="7 8">
    <name type="scientific">Rhodoplanes roseus</name>
    <dbReference type="NCBI Taxonomy" id="29409"/>
    <lineage>
        <taxon>Bacteria</taxon>
        <taxon>Pseudomonadati</taxon>
        <taxon>Pseudomonadota</taxon>
        <taxon>Alphaproteobacteria</taxon>
        <taxon>Hyphomicrobiales</taxon>
        <taxon>Nitrobacteraceae</taxon>
        <taxon>Rhodoplanes</taxon>
    </lineage>
</organism>
<evidence type="ECO:0000256" key="3">
    <source>
        <dbReference type="ARBA" id="ARBA00022989"/>
    </source>
</evidence>
<dbReference type="GO" id="GO:0016020">
    <property type="term" value="C:membrane"/>
    <property type="evidence" value="ECO:0007669"/>
    <property type="project" value="UniProtKB-SubCell"/>
</dbReference>
<feature type="transmembrane region" description="Helical" evidence="5">
    <location>
        <begin position="60"/>
        <end position="77"/>
    </location>
</feature>
<gene>
    <name evidence="7" type="ORF">CH341_13165</name>
</gene>
<feature type="transmembrane region" description="Helical" evidence="5">
    <location>
        <begin position="381"/>
        <end position="400"/>
    </location>
</feature>